<dbReference type="EMBL" id="CAMXCT020000103">
    <property type="protein sequence ID" value="CAL1127246.1"/>
    <property type="molecule type" value="Genomic_DNA"/>
</dbReference>
<dbReference type="EMBL" id="CAMXCT030000103">
    <property type="protein sequence ID" value="CAL4761183.1"/>
    <property type="molecule type" value="Genomic_DNA"/>
</dbReference>
<evidence type="ECO:0000313" key="2">
    <source>
        <dbReference type="EMBL" id="CAL4761183.1"/>
    </source>
</evidence>
<evidence type="ECO:0000313" key="3">
    <source>
        <dbReference type="Proteomes" id="UP001152797"/>
    </source>
</evidence>
<gene>
    <name evidence="1" type="ORF">C1SCF055_LOCUS2320</name>
</gene>
<proteinExistence type="predicted"/>
<reference evidence="1" key="1">
    <citation type="submission" date="2022-10" db="EMBL/GenBank/DDBJ databases">
        <authorList>
            <person name="Chen Y."/>
            <person name="Dougan E. K."/>
            <person name="Chan C."/>
            <person name="Rhodes N."/>
            <person name="Thang M."/>
        </authorList>
    </citation>
    <scope>NUCLEOTIDE SEQUENCE</scope>
</reference>
<accession>A0A9P1BLD9</accession>
<organism evidence="1">
    <name type="scientific">Cladocopium goreaui</name>
    <dbReference type="NCBI Taxonomy" id="2562237"/>
    <lineage>
        <taxon>Eukaryota</taxon>
        <taxon>Sar</taxon>
        <taxon>Alveolata</taxon>
        <taxon>Dinophyceae</taxon>
        <taxon>Suessiales</taxon>
        <taxon>Symbiodiniaceae</taxon>
        <taxon>Cladocopium</taxon>
    </lineage>
</organism>
<dbReference type="OrthoDB" id="341202at2759"/>
<comment type="caution">
    <text evidence="1">The sequence shown here is derived from an EMBL/GenBank/DDBJ whole genome shotgun (WGS) entry which is preliminary data.</text>
</comment>
<evidence type="ECO:0000313" key="1">
    <source>
        <dbReference type="EMBL" id="CAI3973871.1"/>
    </source>
</evidence>
<sequence>MLCPRSRHLELTLTAIAKAAKPDPTRRSGLQSFFGKTSAVQTAEQLRATLLLSLGFCAINTPGPMLLQEKACERILKPLHQALVQEKSRDILRHAVDAVRLVGDAYRCPQERRMECDPFLTDCAEVSLPSLLSALSEDSPTREVLTKYRNDLLEALLPLITVPQDQDAEKMASFDELLCPSLDAISSFTLLPLQLPSELFGLLVEHTLQVLLVSLPIEAGSGGSGGVVFPALLEIRLVKLQS</sequence>
<protein>
    <submittedName>
        <fullName evidence="1">Uncharacterized protein</fullName>
    </submittedName>
</protein>
<dbReference type="Proteomes" id="UP001152797">
    <property type="component" value="Unassembled WGS sequence"/>
</dbReference>
<reference evidence="2 3" key="2">
    <citation type="submission" date="2024-05" db="EMBL/GenBank/DDBJ databases">
        <authorList>
            <person name="Chen Y."/>
            <person name="Shah S."/>
            <person name="Dougan E. K."/>
            <person name="Thang M."/>
            <person name="Chan C."/>
        </authorList>
    </citation>
    <scope>NUCLEOTIDE SEQUENCE [LARGE SCALE GENOMIC DNA]</scope>
</reference>
<dbReference type="AlphaFoldDB" id="A0A9P1BLD9"/>
<name>A0A9P1BLD9_9DINO</name>
<dbReference type="EMBL" id="CAMXCT010000103">
    <property type="protein sequence ID" value="CAI3973871.1"/>
    <property type="molecule type" value="Genomic_DNA"/>
</dbReference>
<keyword evidence="3" id="KW-1185">Reference proteome</keyword>